<feature type="domain" description="Cyclic nucleotide-binding" evidence="4">
    <location>
        <begin position="13"/>
        <end position="122"/>
    </location>
</feature>
<dbReference type="PROSITE" id="PS50042">
    <property type="entry name" value="CNMP_BINDING_3"/>
    <property type="match status" value="1"/>
</dbReference>
<name>A0ABV3J137_9ACTN</name>
<proteinExistence type="predicted"/>
<dbReference type="Proteomes" id="UP001552479">
    <property type="component" value="Unassembled WGS sequence"/>
</dbReference>
<dbReference type="Gene3D" id="1.10.10.10">
    <property type="entry name" value="Winged helix-like DNA-binding domain superfamily/Winged helix DNA-binding domain"/>
    <property type="match status" value="1"/>
</dbReference>
<sequence>MMHGWNTDDRTPLPGTLSEEARAAFARLGSRHCYAVGDVLISEGAYAQDLIVLHKGIVKVTSRLDGENESLVDIRIAGDVVGEMAALGPGPRSATVTACGDVVATVVRGQELKPFLAANPEVWSALDTVLCSRLHRAVRRRLEFRECSVVVRLARVLVELAALHGRKGWKALIINVNLSQSEFAALTGCSTETVRKALAHLRDEGHITTGSQKTEVLDLGSLREIAGWSVPDTS</sequence>
<dbReference type="CDD" id="cd00038">
    <property type="entry name" value="CAP_ED"/>
    <property type="match status" value="1"/>
</dbReference>
<dbReference type="InterPro" id="IPR036388">
    <property type="entry name" value="WH-like_DNA-bd_sf"/>
</dbReference>
<dbReference type="InterPro" id="IPR036390">
    <property type="entry name" value="WH_DNA-bd_sf"/>
</dbReference>
<evidence type="ECO:0000313" key="6">
    <source>
        <dbReference type="EMBL" id="MEV4926367.1"/>
    </source>
</evidence>
<dbReference type="EMBL" id="JBFASG010000033">
    <property type="protein sequence ID" value="MEV4926367.1"/>
    <property type="molecule type" value="Genomic_DNA"/>
</dbReference>
<dbReference type="SUPFAM" id="SSF46785">
    <property type="entry name" value="Winged helix' DNA-binding domain"/>
    <property type="match status" value="1"/>
</dbReference>
<dbReference type="InterPro" id="IPR000595">
    <property type="entry name" value="cNMP-bd_dom"/>
</dbReference>
<dbReference type="InterPro" id="IPR014710">
    <property type="entry name" value="RmlC-like_jellyroll"/>
</dbReference>
<evidence type="ECO:0000256" key="2">
    <source>
        <dbReference type="ARBA" id="ARBA00023125"/>
    </source>
</evidence>
<dbReference type="Pfam" id="PF00027">
    <property type="entry name" value="cNMP_binding"/>
    <property type="match status" value="1"/>
</dbReference>
<evidence type="ECO:0000259" key="5">
    <source>
        <dbReference type="PROSITE" id="PS51063"/>
    </source>
</evidence>
<dbReference type="InterPro" id="IPR018490">
    <property type="entry name" value="cNMP-bd_dom_sf"/>
</dbReference>
<evidence type="ECO:0000313" key="7">
    <source>
        <dbReference type="Proteomes" id="UP001552479"/>
    </source>
</evidence>
<keyword evidence="1" id="KW-0805">Transcription regulation</keyword>
<organism evidence="6 7">
    <name type="scientific">Streptomyces roseoverticillatus</name>
    <dbReference type="NCBI Taxonomy" id="66429"/>
    <lineage>
        <taxon>Bacteria</taxon>
        <taxon>Bacillati</taxon>
        <taxon>Actinomycetota</taxon>
        <taxon>Actinomycetes</taxon>
        <taxon>Kitasatosporales</taxon>
        <taxon>Streptomycetaceae</taxon>
        <taxon>Streptomyces</taxon>
    </lineage>
</organism>
<keyword evidence="3" id="KW-0804">Transcription</keyword>
<dbReference type="Gene3D" id="2.60.120.10">
    <property type="entry name" value="Jelly Rolls"/>
    <property type="match status" value="1"/>
</dbReference>
<evidence type="ECO:0000256" key="3">
    <source>
        <dbReference type="ARBA" id="ARBA00023163"/>
    </source>
</evidence>
<dbReference type="SMART" id="SM00100">
    <property type="entry name" value="cNMP"/>
    <property type="match status" value="1"/>
</dbReference>
<protein>
    <submittedName>
        <fullName evidence="6">Crp/Fnr family transcriptional regulator</fullName>
    </submittedName>
</protein>
<feature type="domain" description="HTH crp-type" evidence="5">
    <location>
        <begin position="147"/>
        <end position="220"/>
    </location>
</feature>
<evidence type="ECO:0000259" key="4">
    <source>
        <dbReference type="PROSITE" id="PS50042"/>
    </source>
</evidence>
<dbReference type="PANTHER" id="PTHR24567:SF68">
    <property type="entry name" value="DNA-BINDING TRANSCRIPTIONAL DUAL REGULATOR CRP"/>
    <property type="match status" value="1"/>
</dbReference>
<dbReference type="PROSITE" id="PS00888">
    <property type="entry name" value="CNMP_BINDING_1"/>
    <property type="match status" value="1"/>
</dbReference>
<accession>A0ABV3J137</accession>
<dbReference type="PROSITE" id="PS51063">
    <property type="entry name" value="HTH_CRP_2"/>
    <property type="match status" value="1"/>
</dbReference>
<dbReference type="RefSeq" id="WP_359106418.1">
    <property type="nucleotide sequence ID" value="NZ_JBEZGT010000042.1"/>
</dbReference>
<dbReference type="InterPro" id="IPR012318">
    <property type="entry name" value="HTH_CRP"/>
</dbReference>
<evidence type="ECO:0000256" key="1">
    <source>
        <dbReference type="ARBA" id="ARBA00023015"/>
    </source>
</evidence>
<gene>
    <name evidence="6" type="ORF">AB0L03_26665</name>
</gene>
<comment type="caution">
    <text evidence="6">The sequence shown here is derived from an EMBL/GenBank/DDBJ whole genome shotgun (WGS) entry which is preliminary data.</text>
</comment>
<reference evidence="6 7" key="1">
    <citation type="submission" date="2024-06" db="EMBL/GenBank/DDBJ databases">
        <title>The Natural Products Discovery Center: Release of the First 8490 Sequenced Strains for Exploring Actinobacteria Biosynthetic Diversity.</title>
        <authorList>
            <person name="Kalkreuter E."/>
            <person name="Kautsar S.A."/>
            <person name="Yang D."/>
            <person name="Bader C.D."/>
            <person name="Teijaro C.N."/>
            <person name="Fluegel L."/>
            <person name="Davis C.M."/>
            <person name="Simpson J.R."/>
            <person name="Lauterbach L."/>
            <person name="Steele A.D."/>
            <person name="Gui C."/>
            <person name="Meng S."/>
            <person name="Li G."/>
            <person name="Viehrig K."/>
            <person name="Ye F."/>
            <person name="Su P."/>
            <person name="Kiefer A.F."/>
            <person name="Nichols A."/>
            <person name="Cepeda A.J."/>
            <person name="Yan W."/>
            <person name="Fan B."/>
            <person name="Jiang Y."/>
            <person name="Adhikari A."/>
            <person name="Zheng C.-J."/>
            <person name="Schuster L."/>
            <person name="Cowan T.M."/>
            <person name="Smanski M.J."/>
            <person name="Chevrette M.G."/>
            <person name="De Carvalho L.P.S."/>
            <person name="Shen B."/>
        </authorList>
    </citation>
    <scope>NUCLEOTIDE SEQUENCE [LARGE SCALE GENOMIC DNA]</scope>
    <source>
        <strain evidence="6 7">NPDC053791</strain>
    </source>
</reference>
<dbReference type="SUPFAM" id="SSF51206">
    <property type="entry name" value="cAMP-binding domain-like"/>
    <property type="match status" value="1"/>
</dbReference>
<keyword evidence="2" id="KW-0238">DNA-binding</keyword>
<keyword evidence="7" id="KW-1185">Reference proteome</keyword>
<dbReference type="Pfam" id="PF13545">
    <property type="entry name" value="HTH_Crp_2"/>
    <property type="match status" value="1"/>
</dbReference>
<dbReference type="PANTHER" id="PTHR24567">
    <property type="entry name" value="CRP FAMILY TRANSCRIPTIONAL REGULATORY PROTEIN"/>
    <property type="match status" value="1"/>
</dbReference>
<dbReference type="SMART" id="SM00419">
    <property type="entry name" value="HTH_CRP"/>
    <property type="match status" value="1"/>
</dbReference>
<dbReference type="InterPro" id="IPR018488">
    <property type="entry name" value="cNMP-bd_CS"/>
</dbReference>
<dbReference type="InterPro" id="IPR050397">
    <property type="entry name" value="Env_Response_Regulators"/>
</dbReference>